<dbReference type="EMBL" id="JNBS01000342">
    <property type="protein sequence ID" value="OQS06454.1"/>
    <property type="molecule type" value="Genomic_DNA"/>
</dbReference>
<dbReference type="PANTHER" id="PTHR21402">
    <property type="entry name" value="GAMETOCYTE SPECIFIC FACTOR 1-RELATED"/>
    <property type="match status" value="1"/>
</dbReference>
<reference evidence="4 5" key="1">
    <citation type="journal article" date="2014" name="Genome Biol. Evol.">
        <title>The secreted proteins of Achlya hypogyna and Thraustotheca clavata identify the ancestral oomycete secretome and reveal gene acquisitions by horizontal gene transfer.</title>
        <authorList>
            <person name="Misner I."/>
            <person name="Blouin N."/>
            <person name="Leonard G."/>
            <person name="Richards T.A."/>
            <person name="Lane C.E."/>
        </authorList>
    </citation>
    <scope>NUCLEOTIDE SEQUENCE [LARGE SCALE GENOMIC DNA]</scope>
    <source>
        <strain evidence="4 5">ATCC 34112</strain>
    </source>
</reference>
<feature type="region of interest" description="Disordered" evidence="2">
    <location>
        <begin position="382"/>
        <end position="416"/>
    </location>
</feature>
<evidence type="ECO:0000256" key="1">
    <source>
        <dbReference type="ARBA" id="ARBA00022664"/>
    </source>
</evidence>
<keyword evidence="1" id="KW-0507">mRNA processing</keyword>
<dbReference type="PANTHER" id="PTHR21402:SF10">
    <property type="entry name" value="U11_U12 SMALL NUCLEAR RIBONUCLEOPROTEIN 48 KDA PROTEIN"/>
    <property type="match status" value="1"/>
</dbReference>
<dbReference type="InterPro" id="IPR002483">
    <property type="entry name" value="PWI_dom"/>
</dbReference>
<keyword evidence="5" id="KW-1185">Reference proteome</keyword>
<proteinExistence type="predicted"/>
<feature type="compositionally biased region" description="Basic and acidic residues" evidence="2">
    <location>
        <begin position="280"/>
        <end position="291"/>
    </location>
</feature>
<evidence type="ECO:0000256" key="2">
    <source>
        <dbReference type="SAM" id="MobiDB-lite"/>
    </source>
</evidence>
<accession>A0A1W0A836</accession>
<evidence type="ECO:0000259" key="3">
    <source>
        <dbReference type="Pfam" id="PF01480"/>
    </source>
</evidence>
<protein>
    <recommendedName>
        <fullName evidence="3">PWI domain-containing protein</fullName>
    </recommendedName>
</protein>
<feature type="compositionally biased region" description="Basic and acidic residues" evidence="2">
    <location>
        <begin position="350"/>
        <end position="367"/>
    </location>
</feature>
<dbReference type="Pfam" id="PF01480">
    <property type="entry name" value="PWI"/>
    <property type="match status" value="1"/>
</dbReference>
<dbReference type="STRING" id="74557.A0A1W0A836"/>
<dbReference type="OrthoDB" id="69229at2759"/>
<dbReference type="GO" id="GO:0006397">
    <property type="term" value="P:mRNA processing"/>
    <property type="evidence" value="ECO:0007669"/>
    <property type="project" value="UniProtKB-KW"/>
</dbReference>
<dbReference type="InterPro" id="IPR036483">
    <property type="entry name" value="PWI_dom_sf"/>
</dbReference>
<feature type="region of interest" description="Disordered" evidence="2">
    <location>
        <begin position="277"/>
        <end position="311"/>
    </location>
</feature>
<gene>
    <name evidence="4" type="ORF">THRCLA_01501</name>
</gene>
<organism evidence="4 5">
    <name type="scientific">Thraustotheca clavata</name>
    <dbReference type="NCBI Taxonomy" id="74557"/>
    <lineage>
        <taxon>Eukaryota</taxon>
        <taxon>Sar</taxon>
        <taxon>Stramenopiles</taxon>
        <taxon>Oomycota</taxon>
        <taxon>Saprolegniomycetes</taxon>
        <taxon>Saprolegniales</taxon>
        <taxon>Achlyaceae</taxon>
        <taxon>Thraustotheca</taxon>
    </lineage>
</organism>
<feature type="domain" description="PWI" evidence="3">
    <location>
        <begin position="196"/>
        <end position="260"/>
    </location>
</feature>
<feature type="region of interest" description="Disordered" evidence="2">
    <location>
        <begin position="345"/>
        <end position="367"/>
    </location>
</feature>
<evidence type="ECO:0000313" key="4">
    <source>
        <dbReference type="EMBL" id="OQS06454.1"/>
    </source>
</evidence>
<name>A0A1W0A836_9STRA</name>
<dbReference type="AlphaFoldDB" id="A0A1W0A836"/>
<dbReference type="Gene3D" id="1.20.1390.10">
    <property type="entry name" value="PWI domain"/>
    <property type="match status" value="1"/>
</dbReference>
<evidence type="ECO:0000313" key="5">
    <source>
        <dbReference type="Proteomes" id="UP000243217"/>
    </source>
</evidence>
<dbReference type="SUPFAM" id="SSF101233">
    <property type="entry name" value="PWI domain"/>
    <property type="match status" value="1"/>
</dbReference>
<dbReference type="Proteomes" id="UP000243217">
    <property type="component" value="Unassembled WGS sequence"/>
</dbReference>
<feature type="compositionally biased region" description="Basic residues" evidence="2">
    <location>
        <begin position="388"/>
        <end position="416"/>
    </location>
</feature>
<dbReference type="InterPro" id="IPR051591">
    <property type="entry name" value="UPF0224_FAM112_RNA_Proc"/>
</dbReference>
<comment type="caution">
    <text evidence="4">The sequence shown here is derived from an EMBL/GenBank/DDBJ whole genome shotgun (WGS) entry which is preliminary data.</text>
</comment>
<sequence>MAMNLEAAVDERLLINKRMQEELEAMEARMLEFLMETEVNPVVEDLSCNCVPEHWLPPSEMEKHLIKCHGIADEKHTSHEFFYDKMHYVKNVKTEKESNESQPKPSIPIEKATNLTSNFLDLENAYFDDNETDVSTMTIDDEVHSLVENDSRKPLDLQTATLSIAPNAVEFYRIVNKWTKIPISFQRLDLSQVNGISQWIDSYFVKHLPPDQIEPDLIDFIIGLLNHADFSQPDMLVAELTEFLESKTSSFVLDLWKFLIVEVARCAIFNDSRSQQELQKAQKEPPKKTSKQETSNTLQEPAIKRRRMSYRAKNVKRNYHQVVRELLKNQMAELAKSDEWQLVEDTTDNESSKKKQIDLQLDKETQRRQREIMQFKDPLEVRNYALGRRSRNKRSRSRSRSNERHSKRRRSRRYRN</sequence>